<feature type="domain" description="Chromo" evidence="16">
    <location>
        <begin position="2318"/>
        <end position="2388"/>
    </location>
</feature>
<dbReference type="Pfam" id="PF02671">
    <property type="entry name" value="PAH"/>
    <property type="match status" value="2"/>
</dbReference>
<dbReference type="FunFam" id="1.20.1160.11:FF:000001">
    <property type="entry name" value="Paired amphipathic helix protein Sin3"/>
    <property type="match status" value="1"/>
</dbReference>
<keyword evidence="19" id="KW-1185">Reference proteome</keyword>
<comment type="catalytic activity">
    <reaction evidence="11">
        <text>ATP + H2O = ADP + phosphate + H(+)</text>
        <dbReference type="Rhea" id="RHEA:13065"/>
        <dbReference type="ChEBI" id="CHEBI:15377"/>
        <dbReference type="ChEBI" id="CHEBI:15378"/>
        <dbReference type="ChEBI" id="CHEBI:30616"/>
        <dbReference type="ChEBI" id="CHEBI:43474"/>
        <dbReference type="ChEBI" id="CHEBI:456216"/>
    </reaction>
</comment>
<sequence>MSPKDVRDCTIIICYALNFRNRMGNEDSDSTSSKLTNDKKEMTTENADISSSRIVDSIQVSDSNLENSNNCTSESLNEKLDVLITLSDSHEKLKNVSFDINSSKENVVGQEVKNDINEVEGGTSISSNDNIVESLNNHNNVAENTSILSINEVNLPFEKNTLHDKDIDDRINSWDAVSEEKSNVFCAQISTDTLTEDDISSKGLTTNNEKIEKPLTVTYINDLNKNTSPPHSLLTEIYQDNSLLSNKNETNSKVQELDTQTIVSCELPCGLKVTLPSNLVPKDSIIISTISSTDTTTFSNRESPLLANGSINYSSEEVKNNNLGNINTLSENKEKLTESNDMISSLSREISKAIYNSGTPSFYNEEINSSNKSLNDLAGTSLTNYPTTYSNGLDNSTSLLNVSSSDLIGSQQNDTPGLISSNLLGNQFNNLLGSLTNEFLINQLNNLTSEQLTSITGAFTNTFNEFSNSLGNNYSPNLISTSTSNSSLLNNQKSQQTSNDSSNNSVNTYISSNFLRESSLTNDLSSFHNDIGSKDERNDSRSSSIDGPESVESKNSKKLQVHDALLYLDDVRKKFQGTDVYNHFLTVMRLFKGQLIDTPEVIKKVADLFKGYPYLVVGFNAFLPSGYMVKLVNDTLYAEEPNGKTWPVYNNEPPVGTALRTATEIVKQNALNSQVLSFLAKDPSILKSINNPSLVLSNNLESLSQLPILNDSSKIPLPSDLSLSQTTTESDISNEQMSKPMAKALLYISKIRAFYLDEDATYNKFLTILQTYQEIQDSGDNDSIEEIFRSIAQLFASNKDLLKEFSDFIPDTYVSQRYLYLDIAKEIIEANKECTNKFPTLVPNDDFLHNNKLRIRKKRKGNRSYTGLCADSPSPSSDEDSSNDESTSSDVLNNDEEYYSENETLIENENRKEIEGSSKVLDEDDDGISNYAIDKKDIQEVSAENCTVYKELDPNEVLCFLQSNENMNKFESEECIFFGNLARQVRLPSEAVTIHNQLKLLDTVSGAITYADDVPYYKKIEHIFRNYPKFKNTWLEMRNKADPYRMIPERVRGPKKAFFQSLKNIGRSYRLLPADYPRPLCSGRTAFEQQFLNDDYVAFPLWLSDEKRGEGICHKKSPTEELYIKLEEERFEYDMAILVTQAGLDVLEAFWDKLQTTNSRNKNKIVIDKRFGGTSDTLIERSMHRIYNHHTKFMINCMIEKPHLFLRNVIERMKQFVEELTRQKHACNILWREKSDKLFYKAQDYQGNVQRQFDSKLLKGKTLVNQVVEKNKALIKRQQHGDTTIKRSEFLQILPYSTTTFKEASQLILHYVKKHLYMPKKDKIIVVKIVCELLPELLCYESISYDIDEYDGPLLDPIDDNNENVENIEIDKKDMFVYLWDKNKKEYKKNELGKRKRDITPDDGEPPSKIGKSEQYSELLEEIKQKYPLRSPKNYIPNLSSIEYKSIFCNDAWVMFIRHFAIICDRLDTLKRKQDHLIEMWNDEEKERKKVVNKNNINNKVGEHLKMFNTQYHESELHPDKGHPSTFYTKVYEKILLFVTGSIKQEDFEDFVRNIFTTTSHVLYSIDKFVHIATKNCINAIGDIDEENIASLYYRMSKTFDTKLQSLDDIEFNEQLEYQMVAEELIQRSKIFKLDFVKDTLNTGISIYYKFIKQASLSDSDDEDDDENAMDIVWREFMDSLETEKLTKHMKHIIRERQKVLPRNLKKKAARTNLTREEMNRLLFTHKEPDDKDLWYEGNIRALEKSSDKFFISFVPGTSDLVIRKGYSENAKKVTCETDINRRRKFENWLVSRKTELGMNDRINDFEVFTENTNVVEVIHPKYHQIRLNRYVTELFSSVSDLPLPEFEMVDENDIEDEALDEEQEAEETEEEDSEDELLEDEQCHNETCQEDDDENENDNDDEVEGEEDGDDGNDDSDVNNEADGDGEYDENDLEEIEIKQEGTIYEYEGTRYILQHGTDENGEGTLYYTLEGQSENVYDRSEYLDDYQCFESEQQLVNNDEYQEGCSSEEIYHENEIHLIIDESDKPKNVDDKETENIEINSDVQEEYIDNMRDVKEVDNVNIPDDLNKETLSNDIAIKKPDNINTKPQIIDNTKAENNETKRNDDNSADSFGNDNKSSYKSSSTDSDDDDSEEIISIPKKRSRKLSEETLQLLKQENLLRRSSRARSSRKTNMYAEMDSEDEMKRKEFLKKKKDYSYDDEKSSEDSDISSNISGSSDTDYERTSKNKLSKKHHALRNSHVTRQAASSSKKKTVNYKDDSESDLHDSDVLEWEYEEEDNTRDNSTTIQIDPNAETVEKVMNHRYGVKGATGSETTCYNVEEKGDPNLNANKVDKSELELQFLIKWVSWSHIHNTWESEISLRQSGAKGLKKVENYIKKQKEIDEWLEKADKEYIEYYDCEQEMNRELYDQYKIVERVIAHQVSREKEEQGIKAYEYLIKWCSLSYGECSWESEDLIKRYAIKQVEEYHRRMDSTKIPSKSSNVIKKRPKFVKQEGMLEFLREPGNTEQELRDYQLEGINWMLHAWCKGNSCILADEMGLGKTIQTISFTSALFHIHQLYGPFLFVVPLSTMGAWYDSFIHWGHDMNVVTYMGDVTSREMIRQYELFIPGTKKLRVNGILTTYEILLKDKSFLSTFQWALLAVDEAHRLKNDESLLYTCLNNFSTNHRLLITGTPLQNSLKELWALLHFISPSDFYSWADFETAHKNVDHQGISSLHKKLEPYLLRRVKKDVEKSIPLKVEQILRVEMTRTQKQFYKWILTKNYKELSKGVKGSFSGFVNLMMELKKCCNHSSLVKDYSYIECDPKLRLQQLLKSSGKLILLDKLLCRLKETGSRVLIFSQMVMMLDILQEYLKLRRFQCQRLDGSMRSDLRKQALDHFNAPGSTDFCFLLSTRAGGLGINLATANTVIIFDSDWNPQNDLQAMCRAHRIGQKKQVNIYRLVSKGTVEEEIVERAKQKLVLDHLVIQRMDTTGKTILSKNAVSGSNKSIPFDKNELNAILKFGAAELFKEDNEDGDEPEVDIDTILQGAETRECEQEAKDNDLLSAFKYANFAIDEEKDLAFVNEQNIDSKDWSEIIPEESRKAIEAEEHKENVISGVRQRIKIHDTKFFLDDNEKKKRSSDSDSDDDRKRKNSKKPKVLLGFTEAEVKKFIKSLRKFGRPLERISGIAEDAELEDHSQFEITELAKEILRLCDEVTLNHSKTSTDNGTLLKKKNDKEVLKIASLEIPVKPLLKSLADLEILHVAINRHLSLGGLFEEFKISGKLKSQVSWDVPWNYSDDNALIRGVYKHGMGNWDAIKMDPDLGLTEKIYLKDKIKKPQPKHLHARAEAILKHINKIDNEKINHKKIVNSTLTSGSANLNQKNKKHGNHDESKNTKHTKHEKYYDQKTYLKSTKNISNKYELKNDKYSHDLIDKKGKAFTKCVEILKPVSKYITKLLKSKDDEEDKGLKYLLKLGDHITDAIKSFEESKKSQEYIEKWFNYLWIFLSSFIPGSDSSSLYLKYLSLSSNPVISGHHKVSHHHSHSHDKEKKNQDNSLGSKRPYSTIIDHKTKIINKRLC</sequence>
<dbReference type="Proteomes" id="UP000035681">
    <property type="component" value="Unplaced"/>
</dbReference>
<dbReference type="SMART" id="SM00487">
    <property type="entry name" value="DEXDc"/>
    <property type="match status" value="1"/>
</dbReference>
<feature type="domain" description="Helicase C-terminal" evidence="18">
    <location>
        <begin position="2821"/>
        <end position="2972"/>
    </location>
</feature>
<dbReference type="Gene3D" id="3.40.50.300">
    <property type="entry name" value="P-loop containing nucleotide triphosphate hydrolases"/>
    <property type="match status" value="1"/>
</dbReference>
<evidence type="ECO:0000313" key="19">
    <source>
        <dbReference type="Proteomes" id="UP000035681"/>
    </source>
</evidence>
<dbReference type="InterPro" id="IPR016197">
    <property type="entry name" value="Chromo-like_dom_sf"/>
</dbReference>
<evidence type="ECO:0000256" key="14">
    <source>
        <dbReference type="PROSITE-ProRule" id="PRU00810"/>
    </source>
</evidence>
<evidence type="ECO:0000259" key="17">
    <source>
        <dbReference type="PROSITE" id="PS51192"/>
    </source>
</evidence>
<feature type="compositionally biased region" description="Basic residues" evidence="15">
    <location>
        <begin position="2227"/>
        <end position="2238"/>
    </location>
</feature>
<dbReference type="GO" id="GO:0042393">
    <property type="term" value="F:histone binding"/>
    <property type="evidence" value="ECO:0007669"/>
    <property type="project" value="TreeGrafter"/>
</dbReference>
<dbReference type="InterPro" id="IPR027417">
    <property type="entry name" value="P-loop_NTPase"/>
</dbReference>
<dbReference type="GO" id="GO:0000785">
    <property type="term" value="C:chromatin"/>
    <property type="evidence" value="ECO:0007669"/>
    <property type="project" value="TreeGrafter"/>
</dbReference>
<dbReference type="InterPro" id="IPR040793">
    <property type="entry name" value="CDH1_2_SANT_HL1"/>
</dbReference>
<keyword evidence="10 14" id="KW-0539">Nucleus</keyword>
<dbReference type="Pfam" id="PF16879">
    <property type="entry name" value="Sin3a_C"/>
    <property type="match status" value="1"/>
</dbReference>
<dbReference type="CDD" id="cd18659">
    <property type="entry name" value="CD2_tandem"/>
    <property type="match status" value="1"/>
</dbReference>
<evidence type="ECO:0000256" key="2">
    <source>
        <dbReference type="ARBA" id="ARBA00007025"/>
    </source>
</evidence>
<dbReference type="Gene3D" id="1.10.10.60">
    <property type="entry name" value="Homeodomain-like"/>
    <property type="match status" value="1"/>
</dbReference>
<evidence type="ECO:0000256" key="8">
    <source>
        <dbReference type="ARBA" id="ARBA00023125"/>
    </source>
</evidence>
<feature type="compositionally biased region" description="Acidic residues" evidence="15">
    <location>
        <begin position="1859"/>
        <end position="1881"/>
    </location>
</feature>
<evidence type="ECO:0000313" key="20">
    <source>
        <dbReference type="WBParaSite" id="TCONS_00009896.p1"/>
    </source>
</evidence>
<feature type="region of interest" description="Disordered" evidence="15">
    <location>
        <begin position="24"/>
        <end position="50"/>
    </location>
</feature>
<dbReference type="Gene3D" id="3.40.50.10810">
    <property type="entry name" value="Tandem AAA-ATPase domain"/>
    <property type="match status" value="1"/>
</dbReference>
<dbReference type="Pfam" id="PF00176">
    <property type="entry name" value="SNF2-rel_dom"/>
    <property type="match status" value="1"/>
</dbReference>
<dbReference type="PROSITE" id="PS51194">
    <property type="entry name" value="HELICASE_CTER"/>
    <property type="match status" value="1"/>
</dbReference>
<keyword evidence="5" id="KW-0378">Hydrolase</keyword>
<dbReference type="GO" id="GO:0005634">
    <property type="term" value="C:nucleus"/>
    <property type="evidence" value="ECO:0007669"/>
    <property type="project" value="UniProtKB-SubCell"/>
</dbReference>
<evidence type="ECO:0000256" key="6">
    <source>
        <dbReference type="ARBA" id="ARBA00022840"/>
    </source>
</evidence>
<feature type="domain" description="Chromo" evidence="16">
    <location>
        <begin position="2413"/>
        <end position="2480"/>
    </location>
</feature>
<dbReference type="InterPro" id="IPR014001">
    <property type="entry name" value="Helicase_ATP-bd"/>
</dbReference>
<feature type="region of interest" description="Disordered" evidence="15">
    <location>
        <begin position="485"/>
        <end position="505"/>
    </location>
</feature>
<dbReference type="CDD" id="cd18666">
    <property type="entry name" value="CD1_tandem_CHD1-2_like"/>
    <property type="match status" value="1"/>
</dbReference>
<feature type="compositionally biased region" description="Polar residues" evidence="15">
    <location>
        <begin position="2084"/>
        <end position="2093"/>
    </location>
</feature>
<feature type="region of interest" description="Disordered" evidence="15">
    <location>
        <begin position="1859"/>
        <end position="1940"/>
    </location>
</feature>
<dbReference type="PANTHER" id="PTHR45623">
    <property type="entry name" value="CHROMODOMAIN-HELICASE-DNA-BINDING PROTEIN 3-RELATED-RELATED"/>
    <property type="match status" value="1"/>
</dbReference>
<evidence type="ECO:0000256" key="9">
    <source>
        <dbReference type="ARBA" id="ARBA00023163"/>
    </source>
</evidence>
<feature type="domain" description="Helicase ATP-binding" evidence="17">
    <location>
        <begin position="2523"/>
        <end position="2693"/>
    </location>
</feature>
<proteinExistence type="inferred from homology"/>
<comment type="similarity">
    <text evidence="2">Belongs to the SNF2/RAD54 helicase family.</text>
</comment>
<dbReference type="GO" id="GO:0034728">
    <property type="term" value="P:nucleosome organization"/>
    <property type="evidence" value="ECO:0007669"/>
    <property type="project" value="TreeGrafter"/>
</dbReference>
<dbReference type="Pfam" id="PF08295">
    <property type="entry name" value="Sin3_corepress"/>
    <property type="match status" value="1"/>
</dbReference>
<dbReference type="SUPFAM" id="SSF52540">
    <property type="entry name" value="P-loop containing nucleoside triphosphate hydrolases"/>
    <property type="match status" value="2"/>
</dbReference>
<evidence type="ECO:0000256" key="13">
    <source>
        <dbReference type="ARBA" id="ARBA00076717"/>
    </source>
</evidence>
<dbReference type="GO" id="GO:0006355">
    <property type="term" value="P:regulation of DNA-templated transcription"/>
    <property type="evidence" value="ECO:0007669"/>
    <property type="project" value="InterPro"/>
</dbReference>
<evidence type="ECO:0000259" key="18">
    <source>
        <dbReference type="PROSITE" id="PS51194"/>
    </source>
</evidence>
<dbReference type="PANTHER" id="PTHR45623:SF14">
    <property type="entry name" value="CHROMODOMAIN-HELICASE-DNA-BINDING PROTEIN 1"/>
    <property type="match status" value="1"/>
</dbReference>
<dbReference type="SMART" id="SM01176">
    <property type="entry name" value="DUF4208"/>
    <property type="match status" value="1"/>
</dbReference>
<dbReference type="InterPro" id="IPR031693">
    <property type="entry name" value="Sin3_C"/>
</dbReference>
<evidence type="ECO:0000256" key="7">
    <source>
        <dbReference type="ARBA" id="ARBA00023015"/>
    </source>
</evidence>
<dbReference type="PROSITE" id="PS51192">
    <property type="entry name" value="HELICASE_ATP_BIND_1"/>
    <property type="match status" value="1"/>
</dbReference>
<dbReference type="InterPro" id="IPR025260">
    <property type="entry name" value="CHD1-like_C"/>
</dbReference>
<dbReference type="Pfam" id="PF23588">
    <property type="entry name" value="HTH_CHD1_Hrp3"/>
    <property type="match status" value="1"/>
</dbReference>
<dbReference type="InterPro" id="IPR000330">
    <property type="entry name" value="SNF2_N"/>
</dbReference>
<keyword evidence="9" id="KW-0804">Transcription</keyword>
<dbReference type="Pfam" id="PF18375">
    <property type="entry name" value="CDH1_2_SANT_HL1"/>
    <property type="match status" value="1"/>
</dbReference>
<feature type="compositionally biased region" description="Basic and acidic residues" evidence="15">
    <location>
        <begin position="2095"/>
        <end position="2107"/>
    </location>
</feature>
<evidence type="ECO:0000256" key="12">
    <source>
        <dbReference type="ARBA" id="ARBA00074667"/>
    </source>
</evidence>
<dbReference type="Gene3D" id="1.20.1160.11">
    <property type="entry name" value="Paired amphipathic helix"/>
    <property type="match status" value="2"/>
</dbReference>
<feature type="compositionally biased region" description="Basic residues" evidence="15">
    <location>
        <begin position="3514"/>
        <end position="3525"/>
    </location>
</feature>
<dbReference type="Pfam" id="PF13907">
    <property type="entry name" value="CHD1-like_C"/>
    <property type="match status" value="1"/>
</dbReference>
<feature type="region of interest" description="Disordered" evidence="15">
    <location>
        <begin position="526"/>
        <end position="556"/>
    </location>
</feature>
<dbReference type="SUPFAM" id="SSF47762">
    <property type="entry name" value="PAH2 domain"/>
    <property type="match status" value="2"/>
</dbReference>
<keyword evidence="6" id="KW-0067">ATP-binding</keyword>
<feature type="compositionally biased region" description="Basic and acidic residues" evidence="15">
    <location>
        <begin position="2256"/>
        <end position="2269"/>
    </location>
</feature>
<feature type="compositionally biased region" description="Low complexity" evidence="15">
    <location>
        <begin position="2115"/>
        <end position="2126"/>
    </location>
</feature>
<feature type="compositionally biased region" description="Polar residues" evidence="15">
    <location>
        <begin position="3353"/>
        <end position="3362"/>
    </location>
</feature>
<comment type="subcellular location">
    <subcellularLocation>
        <location evidence="1 14">Nucleus</location>
    </subcellularLocation>
</comment>
<evidence type="ECO:0000256" key="5">
    <source>
        <dbReference type="ARBA" id="ARBA00022801"/>
    </source>
</evidence>
<dbReference type="InterPro" id="IPR036600">
    <property type="entry name" value="PAH_sf"/>
</dbReference>
<dbReference type="InterPro" id="IPR038718">
    <property type="entry name" value="SNF2-like_sf"/>
</dbReference>
<keyword evidence="7" id="KW-0805">Transcription regulation</keyword>
<dbReference type="GO" id="GO:0016887">
    <property type="term" value="F:ATP hydrolysis activity"/>
    <property type="evidence" value="ECO:0007669"/>
    <property type="project" value="TreeGrafter"/>
</dbReference>
<evidence type="ECO:0000256" key="11">
    <source>
        <dbReference type="ARBA" id="ARBA00049360"/>
    </source>
</evidence>
<dbReference type="InterPro" id="IPR049730">
    <property type="entry name" value="SNF2/RAD54-like_C"/>
</dbReference>
<feature type="compositionally biased region" description="Basic and acidic residues" evidence="15">
    <location>
        <begin position="531"/>
        <end position="540"/>
    </location>
</feature>
<dbReference type="WBParaSite" id="TCONS_00009896.p1">
    <property type="protein sequence ID" value="TCONS_00009896.p1"/>
    <property type="gene ID" value="XLOC_007616"/>
</dbReference>
<evidence type="ECO:0000256" key="15">
    <source>
        <dbReference type="SAM" id="MobiDB-lite"/>
    </source>
</evidence>
<dbReference type="Pfam" id="PF00385">
    <property type="entry name" value="Chromo"/>
    <property type="match status" value="1"/>
</dbReference>
<dbReference type="PROSITE" id="PS50013">
    <property type="entry name" value="CHROMO_2"/>
    <property type="match status" value="2"/>
</dbReference>
<feature type="compositionally biased region" description="Low complexity" evidence="15">
    <location>
        <begin position="2210"/>
        <end position="2219"/>
    </location>
</feature>
<dbReference type="InterPro" id="IPR003822">
    <property type="entry name" value="PAH"/>
</dbReference>
<evidence type="ECO:0000256" key="4">
    <source>
        <dbReference type="ARBA" id="ARBA00022741"/>
    </source>
</evidence>
<keyword evidence="8" id="KW-0238">DNA-binding</keyword>
<dbReference type="Pfam" id="PF00271">
    <property type="entry name" value="Helicase_C"/>
    <property type="match status" value="1"/>
</dbReference>
<protein>
    <recommendedName>
        <fullName evidence="12">Chromodomain-helicase-DNA-binding protein 1</fullName>
    </recommendedName>
    <alternativeName>
        <fullName evidence="13">ATP-dependent helicase CHD1</fullName>
    </alternativeName>
</protein>
<dbReference type="InterPro" id="IPR023780">
    <property type="entry name" value="Chromo_domain"/>
</dbReference>
<dbReference type="InterPro" id="IPR001650">
    <property type="entry name" value="Helicase_C-like"/>
</dbReference>
<accession>A0AAF5DBI9</accession>
<dbReference type="GO" id="GO:0003677">
    <property type="term" value="F:DNA binding"/>
    <property type="evidence" value="ECO:0007669"/>
    <property type="project" value="UniProtKB-KW"/>
</dbReference>
<dbReference type="SMART" id="SM00761">
    <property type="entry name" value="HDAC_interact"/>
    <property type="match status" value="1"/>
</dbReference>
<dbReference type="GO" id="GO:0005524">
    <property type="term" value="F:ATP binding"/>
    <property type="evidence" value="ECO:0007669"/>
    <property type="project" value="UniProtKB-KW"/>
</dbReference>
<evidence type="ECO:0000256" key="10">
    <source>
        <dbReference type="ARBA" id="ARBA00023242"/>
    </source>
</evidence>
<feature type="compositionally biased region" description="Acidic residues" evidence="15">
    <location>
        <begin position="893"/>
        <end position="906"/>
    </location>
</feature>
<dbReference type="InterPro" id="IPR009057">
    <property type="entry name" value="Homeodomain-like_sf"/>
</dbReference>
<keyword evidence="3" id="KW-0677">Repeat</keyword>
<organism evidence="19 20">
    <name type="scientific">Strongyloides stercoralis</name>
    <name type="common">Threadworm</name>
    <dbReference type="NCBI Taxonomy" id="6248"/>
    <lineage>
        <taxon>Eukaryota</taxon>
        <taxon>Metazoa</taxon>
        <taxon>Ecdysozoa</taxon>
        <taxon>Nematoda</taxon>
        <taxon>Chromadorea</taxon>
        <taxon>Rhabditida</taxon>
        <taxon>Tylenchina</taxon>
        <taxon>Panagrolaimomorpha</taxon>
        <taxon>Strongyloidoidea</taxon>
        <taxon>Strongyloididae</taxon>
        <taxon>Strongyloides</taxon>
    </lineage>
</organism>
<dbReference type="InterPro" id="IPR013194">
    <property type="entry name" value="HDAC_interact_dom"/>
</dbReference>
<reference evidence="20" key="1">
    <citation type="submission" date="2024-02" db="UniProtKB">
        <authorList>
            <consortium name="WormBaseParasite"/>
        </authorList>
    </citation>
    <scope>IDENTIFICATION</scope>
</reference>
<dbReference type="FunFam" id="3.40.50.10810:FF:000007">
    <property type="entry name" value="Chromodomain-helicase-DNA-binding protein 2 isoform 1"/>
    <property type="match status" value="1"/>
</dbReference>
<dbReference type="Gene3D" id="2.40.50.40">
    <property type="match status" value="2"/>
</dbReference>
<feature type="compositionally biased region" description="Polar residues" evidence="15">
    <location>
        <begin position="2240"/>
        <end position="2249"/>
    </location>
</feature>
<dbReference type="InterPro" id="IPR056302">
    <property type="entry name" value="CHD1-2/Hrp3_HTH"/>
</dbReference>
<dbReference type="GO" id="GO:0140658">
    <property type="term" value="F:ATP-dependent chromatin remodeler activity"/>
    <property type="evidence" value="ECO:0007669"/>
    <property type="project" value="TreeGrafter"/>
</dbReference>
<dbReference type="SUPFAM" id="SSF46689">
    <property type="entry name" value="Homeodomain-like"/>
    <property type="match status" value="1"/>
</dbReference>
<feature type="region of interest" description="Disordered" evidence="15">
    <location>
        <begin position="3353"/>
        <end position="3381"/>
    </location>
</feature>
<dbReference type="SMART" id="SM00298">
    <property type="entry name" value="CHROMO"/>
    <property type="match status" value="2"/>
</dbReference>
<dbReference type="InterPro" id="IPR000953">
    <property type="entry name" value="Chromo/chromo_shadow_dom"/>
</dbReference>
<feature type="region of interest" description="Disordered" evidence="15">
    <location>
        <begin position="2066"/>
        <end position="2270"/>
    </location>
</feature>
<evidence type="ECO:0000256" key="3">
    <source>
        <dbReference type="ARBA" id="ARBA00022737"/>
    </source>
</evidence>
<dbReference type="SMART" id="SM00490">
    <property type="entry name" value="HELICc"/>
    <property type="match status" value="1"/>
</dbReference>
<feature type="compositionally biased region" description="Basic and acidic residues" evidence="15">
    <location>
        <begin position="2196"/>
        <end position="2206"/>
    </location>
</feature>
<dbReference type="FunFam" id="3.40.50.300:FF:000130">
    <property type="entry name" value="Chromodomain-helicase-DNA-binding protein 2 isoform 1"/>
    <property type="match status" value="1"/>
</dbReference>
<dbReference type="FunFam" id="2.40.50.40:FF:000014">
    <property type="entry name" value="Chromodomain-helicase-DNA-binding protein 2 isoform 1"/>
    <property type="match status" value="1"/>
</dbReference>
<evidence type="ECO:0000256" key="1">
    <source>
        <dbReference type="ARBA" id="ARBA00004123"/>
    </source>
</evidence>
<feature type="compositionally biased region" description="Acidic residues" evidence="15">
    <location>
        <begin position="1889"/>
        <end position="1936"/>
    </location>
</feature>
<feature type="region of interest" description="Disordered" evidence="15">
    <location>
        <begin position="864"/>
        <end position="921"/>
    </location>
</feature>
<name>A0AAF5DBI9_STRER</name>
<dbReference type="PROSITE" id="PS51477">
    <property type="entry name" value="PAH"/>
    <property type="match status" value="2"/>
</dbReference>
<dbReference type="CDD" id="cd18793">
    <property type="entry name" value="SF2_C_SNF"/>
    <property type="match status" value="1"/>
</dbReference>
<dbReference type="SUPFAM" id="SSF54160">
    <property type="entry name" value="Chromo domain-like"/>
    <property type="match status" value="2"/>
</dbReference>
<keyword evidence="4" id="KW-0547">Nucleotide-binding</keyword>
<evidence type="ECO:0000259" key="16">
    <source>
        <dbReference type="PROSITE" id="PS50013"/>
    </source>
</evidence>
<feature type="region of interest" description="Disordered" evidence="15">
    <location>
        <begin position="3514"/>
        <end position="3542"/>
    </location>
</feature>
<dbReference type="GO" id="GO:0003682">
    <property type="term" value="F:chromatin binding"/>
    <property type="evidence" value="ECO:0007669"/>
    <property type="project" value="TreeGrafter"/>
</dbReference>